<gene>
    <name evidence="1" type="ORF">C9I49_06910</name>
</gene>
<name>A0A2U2DBC9_9PSED</name>
<dbReference type="EMBL" id="QFAW01000007">
    <property type="protein sequence ID" value="PWE46661.1"/>
    <property type="molecule type" value="Genomic_DNA"/>
</dbReference>
<sequence>MLRAEGGLVIAQCDAPMAVLCLNPGRAVIPPPRLRAKRGVISALLHLAEDGKDWALERASSDEKSLRIPATVGKKREAATVELGGTVLIDQ</sequence>
<dbReference type="AlphaFoldDB" id="A0A2U2DBC9"/>
<evidence type="ECO:0000313" key="2">
    <source>
        <dbReference type="Proteomes" id="UP000245056"/>
    </source>
</evidence>
<reference evidence="1 2" key="1">
    <citation type="submission" date="2018-05" db="EMBL/GenBank/DDBJ databases">
        <title>Genome sequences of two Antarctic strains of Pseudomonas prosekii: insights into adaptation to extreme conditions.</title>
        <authorList>
            <person name="Snopkova K."/>
            <person name="Dufkova K."/>
            <person name="Cejkova D."/>
            <person name="Sedlacek I."/>
            <person name="Smajs D."/>
        </authorList>
    </citation>
    <scope>NUCLEOTIDE SEQUENCE [LARGE SCALE GENOMIC DNA]</scope>
    <source>
        <strain evidence="1 2">P2673</strain>
    </source>
</reference>
<dbReference type="Proteomes" id="UP000245056">
    <property type="component" value="Unassembled WGS sequence"/>
</dbReference>
<comment type="caution">
    <text evidence="1">The sequence shown here is derived from an EMBL/GenBank/DDBJ whole genome shotgun (WGS) entry which is preliminary data.</text>
</comment>
<proteinExistence type="predicted"/>
<protein>
    <submittedName>
        <fullName evidence="1">Uncharacterized protein</fullName>
    </submittedName>
</protein>
<accession>A0A2U2DBC9</accession>
<organism evidence="1 2">
    <name type="scientific">Pseudomonas prosekii</name>
    <dbReference type="NCBI Taxonomy" id="1148509"/>
    <lineage>
        <taxon>Bacteria</taxon>
        <taxon>Pseudomonadati</taxon>
        <taxon>Pseudomonadota</taxon>
        <taxon>Gammaproteobacteria</taxon>
        <taxon>Pseudomonadales</taxon>
        <taxon>Pseudomonadaceae</taxon>
        <taxon>Pseudomonas</taxon>
    </lineage>
</organism>
<evidence type="ECO:0000313" key="1">
    <source>
        <dbReference type="EMBL" id="PWE46661.1"/>
    </source>
</evidence>